<dbReference type="OrthoDB" id="1849062at2759"/>
<evidence type="ECO:0000313" key="4">
    <source>
        <dbReference type="Proteomes" id="UP000327013"/>
    </source>
</evidence>
<name>A0A5N6RH89_9ROSI</name>
<dbReference type="Pfam" id="PF03140">
    <property type="entry name" value="DUF247"/>
    <property type="match status" value="1"/>
</dbReference>
<keyword evidence="2" id="KW-0812">Transmembrane</keyword>
<dbReference type="InterPro" id="IPR004158">
    <property type="entry name" value="DUF247_pln"/>
</dbReference>
<keyword evidence="2" id="KW-1133">Transmembrane helix</keyword>
<organism evidence="3 4">
    <name type="scientific">Carpinus fangiana</name>
    <dbReference type="NCBI Taxonomy" id="176857"/>
    <lineage>
        <taxon>Eukaryota</taxon>
        <taxon>Viridiplantae</taxon>
        <taxon>Streptophyta</taxon>
        <taxon>Embryophyta</taxon>
        <taxon>Tracheophyta</taxon>
        <taxon>Spermatophyta</taxon>
        <taxon>Magnoliopsida</taxon>
        <taxon>eudicotyledons</taxon>
        <taxon>Gunneridae</taxon>
        <taxon>Pentapetalae</taxon>
        <taxon>rosids</taxon>
        <taxon>fabids</taxon>
        <taxon>Fagales</taxon>
        <taxon>Betulaceae</taxon>
        <taxon>Carpinus</taxon>
    </lineage>
</organism>
<reference evidence="3 4" key="1">
    <citation type="submission" date="2019-06" db="EMBL/GenBank/DDBJ databases">
        <title>A chromosomal-level reference genome of Carpinus fangiana (Coryloideae, Betulaceae).</title>
        <authorList>
            <person name="Yang X."/>
            <person name="Wang Z."/>
            <person name="Zhang L."/>
            <person name="Hao G."/>
            <person name="Liu J."/>
            <person name="Yang Y."/>
        </authorList>
    </citation>
    <scope>NUCLEOTIDE SEQUENCE [LARGE SCALE GENOMIC DNA]</scope>
    <source>
        <strain evidence="3">Cfa_2016G</strain>
        <tissue evidence="3">Leaf</tissue>
    </source>
</reference>
<feature type="region of interest" description="Disordered" evidence="1">
    <location>
        <begin position="222"/>
        <end position="264"/>
    </location>
</feature>
<dbReference type="EMBL" id="CM017327">
    <property type="protein sequence ID" value="KAE8098678.1"/>
    <property type="molecule type" value="Genomic_DNA"/>
</dbReference>
<dbReference type="PANTHER" id="PTHR31549:SF191">
    <property type="entry name" value="DUF247 DOMAIN PROTEIN"/>
    <property type="match status" value="1"/>
</dbReference>
<evidence type="ECO:0000256" key="1">
    <source>
        <dbReference type="SAM" id="MobiDB-lite"/>
    </source>
</evidence>
<evidence type="ECO:0000256" key="2">
    <source>
        <dbReference type="SAM" id="Phobius"/>
    </source>
</evidence>
<dbReference type="Proteomes" id="UP000327013">
    <property type="component" value="Chromosome 7"/>
</dbReference>
<evidence type="ECO:0000313" key="3">
    <source>
        <dbReference type="EMBL" id="KAE8098678.1"/>
    </source>
</evidence>
<accession>A0A5N6RH89</accession>
<sequence>MEHIVSIEELHSRKVVKSGEGSSSHDRPSITREERFRSLTEAAAGARTGVGKEAKIQKVIFLLRDHKHFVKYFEPRVVALGPIHHDNKKYQLGEKYKLILASKFVECSGKSINDLYEAVVNEIKQLRECFEEEVTKKYDDEALAWMLFVDGSAIVQYIFCATNDKFKELNIKFDSVAFAQQDLFLLENQVPYLLLNLLMKLSEKEDELSESIEHFIGSVTYQQTKPQQKQKERSAPSPPESSKSDSPSGKTRGIWPCRKKGEEDPDWQSYRNVQELKSAGIQLKRSKHRSLRNVSFTRRFNFYPGYLWLPPITVDDSTGPKFMNLIAYEMCLDFENDFGISSYISFLDSLIDEVNDVKDMRKAQVLHNFLGSDQEVAELFNEIGTDLVPNIEAYKDVKFKIQSYYDNNWMTWMAQFFHDHFSSPWTILAFLGVLLGLALTAAQTAYAVMASQPGPCEKFCKLKLKKN</sequence>
<feature type="transmembrane region" description="Helical" evidence="2">
    <location>
        <begin position="425"/>
        <end position="448"/>
    </location>
</feature>
<proteinExistence type="predicted"/>
<dbReference type="PANTHER" id="PTHR31549">
    <property type="entry name" value="PROTEIN, PUTATIVE (DUF247)-RELATED-RELATED"/>
    <property type="match status" value="1"/>
</dbReference>
<dbReference type="AlphaFoldDB" id="A0A5N6RH89"/>
<protein>
    <submittedName>
        <fullName evidence="3">Uncharacterized protein</fullName>
    </submittedName>
</protein>
<gene>
    <name evidence="3" type="ORF">FH972_016722</name>
</gene>
<keyword evidence="4" id="KW-1185">Reference proteome</keyword>
<keyword evidence="2" id="KW-0472">Membrane</keyword>